<dbReference type="RefSeq" id="WP_280162884.1">
    <property type="nucleotide sequence ID" value="NZ_CP093428.1"/>
</dbReference>
<sequence length="185" mass="20871">MAINIKHKNASHVIIINGQAFKANDAGMWDLTDIWKTLQGIRDDVAKRAPVRWNQTTEGKRLSNSGKTATAKAGTENHTVANKQATLRYAGYVSAEFEDVVYDAFEAILELPEVALLVADKMRCVGYAHSAAILERHVFNDKCDWNALKGYKKSPKRHLSNSEREQQKWLRQAKAYEKNQSNPLT</sequence>
<evidence type="ECO:0000313" key="2">
    <source>
        <dbReference type="EMBL" id="WGK91261.1"/>
    </source>
</evidence>
<dbReference type="Proteomes" id="UP001243713">
    <property type="component" value="Chromosome"/>
</dbReference>
<dbReference type="EMBL" id="CP093428">
    <property type="protein sequence ID" value="WGK91261.1"/>
    <property type="molecule type" value="Genomic_DNA"/>
</dbReference>
<accession>A0ABY8MXE0</accession>
<protein>
    <submittedName>
        <fullName evidence="2">Uncharacterized protein</fullName>
    </submittedName>
</protein>
<keyword evidence="3" id="KW-1185">Reference proteome</keyword>
<reference evidence="2 3" key="1">
    <citation type="submission" date="2022-03" db="EMBL/GenBank/DDBJ databases">
        <title>Plant growth promoting endophytes with ACC deaminase activity.</title>
        <authorList>
            <person name="Charles T."/>
            <person name="Van Dyk A."/>
            <person name="Cheng J."/>
            <person name="Heil J."/>
        </authorList>
    </citation>
    <scope>NUCLEOTIDE SEQUENCE [LARGE SCALE GENOMIC DNA]</scope>
    <source>
        <strain evidence="2 3">8R6</strain>
    </source>
</reference>
<evidence type="ECO:0000313" key="3">
    <source>
        <dbReference type="Proteomes" id="UP001243713"/>
    </source>
</evidence>
<gene>
    <name evidence="2" type="ORF">MOQ58_03465</name>
</gene>
<name>A0ABY8MXE0_9PSED</name>
<feature type="region of interest" description="Disordered" evidence="1">
    <location>
        <begin position="156"/>
        <end position="185"/>
    </location>
</feature>
<evidence type="ECO:0000256" key="1">
    <source>
        <dbReference type="SAM" id="MobiDB-lite"/>
    </source>
</evidence>
<proteinExistence type="predicted"/>
<organism evidence="2 3">
    <name type="scientific">Pseudomonas migulae</name>
    <dbReference type="NCBI Taxonomy" id="78543"/>
    <lineage>
        <taxon>Bacteria</taxon>
        <taxon>Pseudomonadati</taxon>
        <taxon>Pseudomonadota</taxon>
        <taxon>Gammaproteobacteria</taxon>
        <taxon>Pseudomonadales</taxon>
        <taxon>Pseudomonadaceae</taxon>
        <taxon>Pseudomonas</taxon>
    </lineage>
</organism>